<feature type="chain" id="PRO_5011116519" description="Lipoprotein" evidence="1">
    <location>
        <begin position="24"/>
        <end position="187"/>
    </location>
</feature>
<dbReference type="STRING" id="326474.AWB65_04350"/>
<keyword evidence="1" id="KW-0732">Signal</keyword>
<evidence type="ECO:0000313" key="3">
    <source>
        <dbReference type="Proteomes" id="UP000054977"/>
    </source>
</evidence>
<name>A0A158I8I1_9BURK</name>
<keyword evidence="3" id="KW-1185">Reference proteome</keyword>
<dbReference type="RefSeq" id="WP_125474167.1">
    <property type="nucleotide sequence ID" value="NZ_FCNW02000027.1"/>
</dbReference>
<dbReference type="AlphaFoldDB" id="A0A158I8I1"/>
<gene>
    <name evidence="2" type="ORF">AWB65_04350</name>
</gene>
<proteinExistence type="predicted"/>
<evidence type="ECO:0008006" key="4">
    <source>
        <dbReference type="Google" id="ProtNLM"/>
    </source>
</evidence>
<organism evidence="2 3">
    <name type="scientific">Caballeronia humi</name>
    <dbReference type="NCBI Taxonomy" id="326474"/>
    <lineage>
        <taxon>Bacteria</taxon>
        <taxon>Pseudomonadati</taxon>
        <taxon>Pseudomonadota</taxon>
        <taxon>Betaproteobacteria</taxon>
        <taxon>Burkholderiales</taxon>
        <taxon>Burkholderiaceae</taxon>
        <taxon>Caballeronia</taxon>
    </lineage>
</organism>
<evidence type="ECO:0000256" key="1">
    <source>
        <dbReference type="SAM" id="SignalP"/>
    </source>
</evidence>
<reference evidence="2" key="1">
    <citation type="submission" date="2016-01" db="EMBL/GenBank/DDBJ databases">
        <authorList>
            <person name="Peeters C."/>
        </authorList>
    </citation>
    <scope>NUCLEOTIDE SEQUENCE [LARGE SCALE GENOMIC DNA]</scope>
    <source>
        <strain evidence="2">LMG 22934</strain>
    </source>
</reference>
<dbReference type="Proteomes" id="UP000054977">
    <property type="component" value="Unassembled WGS sequence"/>
</dbReference>
<sequence>MNRILVNSLVLLAAAYGTWPVAAEEEDRGRHDRDFLGAKLFAANGKFVGKVVYYGWSSEGGVLLKINGVLVYAGINRVTTPPGSGLYSATQMQWSGDSPTYTVPNCSGTVYIGYPSGPFRPTATVRSGATAVLHIGSVSPQQLVTVRSENYAGTCYNYDYTYQKGVWTVESTFDLTQNYPEPLRIEP</sequence>
<dbReference type="OrthoDB" id="9131712at2"/>
<accession>A0A158I8I1</accession>
<comment type="caution">
    <text evidence="2">The sequence shown here is derived from an EMBL/GenBank/DDBJ whole genome shotgun (WGS) entry which is preliminary data.</text>
</comment>
<protein>
    <recommendedName>
        <fullName evidence="4">Lipoprotein</fullName>
    </recommendedName>
</protein>
<feature type="signal peptide" evidence="1">
    <location>
        <begin position="1"/>
        <end position="23"/>
    </location>
</feature>
<dbReference type="EMBL" id="FCNW02000027">
    <property type="protein sequence ID" value="SAL52569.1"/>
    <property type="molecule type" value="Genomic_DNA"/>
</dbReference>
<evidence type="ECO:0000313" key="2">
    <source>
        <dbReference type="EMBL" id="SAL52569.1"/>
    </source>
</evidence>